<evidence type="ECO:0000256" key="6">
    <source>
        <dbReference type="ARBA" id="ARBA00022838"/>
    </source>
</evidence>
<dbReference type="AlphaFoldDB" id="A0A3N4K5X2"/>
<evidence type="ECO:0000313" key="11">
    <source>
        <dbReference type="EMBL" id="RPB04918.1"/>
    </source>
</evidence>
<dbReference type="EMBL" id="ML120356">
    <property type="protein sequence ID" value="RPB04918.1"/>
    <property type="molecule type" value="Genomic_DNA"/>
</dbReference>
<accession>A0A3N4K5X2</accession>
<dbReference type="GO" id="GO:0051301">
    <property type="term" value="P:cell division"/>
    <property type="evidence" value="ECO:0007669"/>
    <property type="project" value="UniProtKB-KW"/>
</dbReference>
<keyword evidence="5" id="KW-0498">Mitosis</keyword>
<organism evidence="11 12">
    <name type="scientific">Choiromyces venosus 120613-1</name>
    <dbReference type="NCBI Taxonomy" id="1336337"/>
    <lineage>
        <taxon>Eukaryota</taxon>
        <taxon>Fungi</taxon>
        <taxon>Dikarya</taxon>
        <taxon>Ascomycota</taxon>
        <taxon>Pezizomycotina</taxon>
        <taxon>Pezizomycetes</taxon>
        <taxon>Pezizales</taxon>
        <taxon>Tuberaceae</taxon>
        <taxon>Choiromyces</taxon>
    </lineage>
</organism>
<keyword evidence="7" id="KW-0539">Nucleus</keyword>
<comment type="subcellular location">
    <subcellularLocation>
        <location evidence="2">Chromosome</location>
        <location evidence="2">Centromere</location>
        <location evidence="2">Kinetochore</location>
    </subcellularLocation>
    <subcellularLocation>
        <location evidence="1">Nucleus</location>
    </subcellularLocation>
</comment>
<dbReference type="GO" id="GO:0005634">
    <property type="term" value="C:nucleus"/>
    <property type="evidence" value="ECO:0007669"/>
    <property type="project" value="UniProtKB-SubCell"/>
</dbReference>
<gene>
    <name evidence="11" type="ORF">L873DRAFT_1840353</name>
</gene>
<evidence type="ECO:0000256" key="3">
    <source>
        <dbReference type="ARBA" id="ARBA00022454"/>
    </source>
</evidence>
<keyword evidence="8" id="KW-0131">Cell cycle</keyword>
<feature type="region of interest" description="Disordered" evidence="10">
    <location>
        <begin position="1"/>
        <end position="32"/>
    </location>
</feature>
<keyword evidence="12" id="KW-1185">Reference proteome</keyword>
<evidence type="ECO:0000313" key="12">
    <source>
        <dbReference type="Proteomes" id="UP000276215"/>
    </source>
</evidence>
<keyword evidence="6" id="KW-0995">Kinetochore</keyword>
<reference evidence="11 12" key="1">
    <citation type="journal article" date="2018" name="Nat. Ecol. Evol.">
        <title>Pezizomycetes genomes reveal the molecular basis of ectomycorrhizal truffle lifestyle.</title>
        <authorList>
            <person name="Murat C."/>
            <person name="Payen T."/>
            <person name="Noel B."/>
            <person name="Kuo A."/>
            <person name="Morin E."/>
            <person name="Chen J."/>
            <person name="Kohler A."/>
            <person name="Krizsan K."/>
            <person name="Balestrini R."/>
            <person name="Da Silva C."/>
            <person name="Montanini B."/>
            <person name="Hainaut M."/>
            <person name="Levati E."/>
            <person name="Barry K.W."/>
            <person name="Belfiori B."/>
            <person name="Cichocki N."/>
            <person name="Clum A."/>
            <person name="Dockter R.B."/>
            <person name="Fauchery L."/>
            <person name="Guy J."/>
            <person name="Iotti M."/>
            <person name="Le Tacon F."/>
            <person name="Lindquist E.A."/>
            <person name="Lipzen A."/>
            <person name="Malagnac F."/>
            <person name="Mello A."/>
            <person name="Molinier V."/>
            <person name="Miyauchi S."/>
            <person name="Poulain J."/>
            <person name="Riccioni C."/>
            <person name="Rubini A."/>
            <person name="Sitrit Y."/>
            <person name="Splivallo R."/>
            <person name="Traeger S."/>
            <person name="Wang M."/>
            <person name="Zifcakova L."/>
            <person name="Wipf D."/>
            <person name="Zambonelli A."/>
            <person name="Paolocci F."/>
            <person name="Nowrousian M."/>
            <person name="Ottonello S."/>
            <person name="Baldrian P."/>
            <person name="Spatafora J.W."/>
            <person name="Henrissat B."/>
            <person name="Nagy L.G."/>
            <person name="Aury J.M."/>
            <person name="Wincker P."/>
            <person name="Grigoriev I.V."/>
            <person name="Bonfante P."/>
            <person name="Martin F.M."/>
        </authorList>
    </citation>
    <scope>NUCLEOTIDE SEQUENCE [LARGE SCALE GENOMIC DNA]</scope>
    <source>
        <strain evidence="11 12">120613-1</strain>
    </source>
</reference>
<dbReference type="InterPro" id="IPR007128">
    <property type="entry name" value="PMF1/Nnf1"/>
</dbReference>
<dbReference type="SUPFAM" id="SSF48452">
    <property type="entry name" value="TPR-like"/>
    <property type="match status" value="1"/>
</dbReference>
<sequence length="712" mass="77844">MSDQTPLQPPPPLPSPTSTEQNPDPPKQKSPAITTTTVAEETQLTEGIRVTALRNIFTAALERSIKTCSYENFAACFPTPARRAPEVLRSAWEQMCGFWENSAKLTPLLLAAQREVVGKIEVVQGSNTELMGKIEAQRREIEELVRLLEGRLGMLDGAVEVVVAGRKEVVGEEAHDKHACDTPSIAKPPLHASSSLPPVTLRYPKVNRSFHHSYFQMPKRKFPPIRSNKRKKKLPETSEEFLDVGIELEESGDRWRAGDKIKAGRFYYKAIESYEAALQRNPKSFDAAYNRARLFYQLAQNSNFLPTPSDVTSKALLEKAVQSHRECLVLSPENQDTLFNAGQALCSLAEVLVEYKNAPVEARSEALNFLCEAVEIYQKCLQVQESQYASFGQGSGNGVKNDEGDTDMDADEPEDPAPSGEGDQEDEQMSEGSGSDNAQWVMVQPPVTLTQILDTALAQLEACASLLPLCALQESLGGEERCLSWAQSMGETLLSAKIIPLSQETGREEEVALAKANFGVSLGEANFRGGLTDLAGWEAAIHLAFPKPEESAWDFQELCDRADAHIQLASTAAEKTEEGGEAAAANLAWKHYALAAKSLSEAARLEPLKSEIHIARGDVEILRAKLGIPAAVKSRDVLVKNAGVYYRGAKRLECDLRIRIEAAVKEAMVAFEGGDGGALLRGIEMGPVVKEVVMEAVDEGLFGVEWLVRVGL</sequence>
<evidence type="ECO:0008006" key="13">
    <source>
        <dbReference type="Google" id="ProtNLM"/>
    </source>
</evidence>
<dbReference type="GO" id="GO:0000444">
    <property type="term" value="C:MIS12/MIND type complex"/>
    <property type="evidence" value="ECO:0007669"/>
    <property type="project" value="InterPro"/>
</dbReference>
<dbReference type="InterPro" id="IPR011990">
    <property type="entry name" value="TPR-like_helical_dom_sf"/>
</dbReference>
<evidence type="ECO:0000256" key="7">
    <source>
        <dbReference type="ARBA" id="ARBA00023242"/>
    </source>
</evidence>
<evidence type="ECO:0000256" key="10">
    <source>
        <dbReference type="SAM" id="MobiDB-lite"/>
    </source>
</evidence>
<dbReference type="GO" id="GO:0007059">
    <property type="term" value="P:chromosome segregation"/>
    <property type="evidence" value="ECO:0007669"/>
    <property type="project" value="TreeGrafter"/>
</dbReference>
<dbReference type="PANTHER" id="PTHR15459">
    <property type="entry name" value="POLYAMINE-MODULATED FACTOR 1"/>
    <property type="match status" value="1"/>
</dbReference>
<evidence type="ECO:0000256" key="9">
    <source>
        <dbReference type="ARBA" id="ARBA00023328"/>
    </source>
</evidence>
<feature type="region of interest" description="Disordered" evidence="10">
    <location>
        <begin position="392"/>
        <end position="437"/>
    </location>
</feature>
<dbReference type="Gene3D" id="1.25.40.10">
    <property type="entry name" value="Tetratricopeptide repeat domain"/>
    <property type="match status" value="1"/>
</dbReference>
<evidence type="ECO:0000256" key="8">
    <source>
        <dbReference type="ARBA" id="ARBA00023306"/>
    </source>
</evidence>
<evidence type="ECO:0000256" key="1">
    <source>
        <dbReference type="ARBA" id="ARBA00004123"/>
    </source>
</evidence>
<protein>
    <recommendedName>
        <fullName evidence="13">TPR-like protein</fullName>
    </recommendedName>
</protein>
<feature type="compositionally biased region" description="Acidic residues" evidence="10">
    <location>
        <begin position="404"/>
        <end position="415"/>
    </location>
</feature>
<keyword evidence="3" id="KW-0158">Chromosome</keyword>
<evidence type="ECO:0000256" key="5">
    <source>
        <dbReference type="ARBA" id="ARBA00022776"/>
    </source>
</evidence>
<dbReference type="OrthoDB" id="5328412at2759"/>
<evidence type="ECO:0000256" key="4">
    <source>
        <dbReference type="ARBA" id="ARBA00022618"/>
    </source>
</evidence>
<keyword evidence="9" id="KW-0137">Centromere</keyword>
<proteinExistence type="predicted"/>
<name>A0A3N4K5X2_9PEZI</name>
<dbReference type="Proteomes" id="UP000276215">
    <property type="component" value="Unassembled WGS sequence"/>
</dbReference>
<evidence type="ECO:0000256" key="2">
    <source>
        <dbReference type="ARBA" id="ARBA00004629"/>
    </source>
</evidence>
<keyword evidence="4" id="KW-0132">Cell division</keyword>
<dbReference type="PANTHER" id="PTHR15459:SF3">
    <property type="entry name" value="POLYAMINE-MODULATED FACTOR 1"/>
    <property type="match status" value="1"/>
</dbReference>